<keyword evidence="2" id="KW-1185">Reference proteome</keyword>
<accession>A0AAI8YK77</accession>
<dbReference type="EMBL" id="CAUWAG010000010">
    <property type="protein sequence ID" value="CAJ2507653.1"/>
    <property type="molecule type" value="Genomic_DNA"/>
</dbReference>
<comment type="caution">
    <text evidence="1">The sequence shown here is derived from an EMBL/GenBank/DDBJ whole genome shotgun (WGS) entry which is preliminary data.</text>
</comment>
<protein>
    <submittedName>
        <fullName evidence="1">Uu.00g088390.m01.CDS01</fullName>
    </submittedName>
</protein>
<name>A0AAI8YK77_9PEZI</name>
<evidence type="ECO:0000313" key="2">
    <source>
        <dbReference type="Proteomes" id="UP001295740"/>
    </source>
</evidence>
<organism evidence="1 2">
    <name type="scientific">Anthostomella pinea</name>
    <dbReference type="NCBI Taxonomy" id="933095"/>
    <lineage>
        <taxon>Eukaryota</taxon>
        <taxon>Fungi</taxon>
        <taxon>Dikarya</taxon>
        <taxon>Ascomycota</taxon>
        <taxon>Pezizomycotina</taxon>
        <taxon>Sordariomycetes</taxon>
        <taxon>Xylariomycetidae</taxon>
        <taxon>Xylariales</taxon>
        <taxon>Xylariaceae</taxon>
        <taxon>Anthostomella</taxon>
    </lineage>
</organism>
<dbReference type="AlphaFoldDB" id="A0AAI8YK77"/>
<evidence type="ECO:0000313" key="1">
    <source>
        <dbReference type="EMBL" id="CAJ2507653.1"/>
    </source>
</evidence>
<gene>
    <name evidence="1" type="ORF">KHLLAP_LOCUS8121</name>
</gene>
<dbReference type="Proteomes" id="UP001295740">
    <property type="component" value="Unassembled WGS sequence"/>
</dbReference>
<sequence>MPPPPLPTVSFKIEDLDKSVCFENAQGTPAWLIGSGQKIYWRACFVRAYRSPNRNEAFDAWDTCNGQAVLPAGIEVFIGGRGGQIKEHRQSSWVLSIT</sequence>
<reference evidence="1" key="1">
    <citation type="submission" date="2023-10" db="EMBL/GenBank/DDBJ databases">
        <authorList>
            <person name="Hackl T."/>
        </authorList>
    </citation>
    <scope>NUCLEOTIDE SEQUENCE</scope>
</reference>
<proteinExistence type="predicted"/>